<keyword evidence="5" id="KW-0732">Signal</keyword>
<comment type="subcellular location">
    <subcellularLocation>
        <location evidence="8">Endomembrane system</location>
        <topology evidence="8">Single-pass membrane protein</topology>
    </subcellularLocation>
    <subcellularLocation>
        <location evidence="1 9">Membrane</location>
        <topology evidence="1 9">Single-pass type I membrane protein</topology>
    </subcellularLocation>
</comment>
<keyword evidence="4 9" id="KW-0812">Transmembrane</keyword>
<proteinExistence type="inferred from homology"/>
<evidence type="ECO:0000256" key="4">
    <source>
        <dbReference type="ARBA" id="ARBA00022692"/>
    </source>
</evidence>
<keyword evidence="6" id="KW-1133">Transmembrane helix</keyword>
<dbReference type="EMBL" id="JBDJPC010000009">
    <property type="protein sequence ID" value="KAL1491752.1"/>
    <property type="molecule type" value="Genomic_DNA"/>
</dbReference>
<feature type="domain" description="GOLD" evidence="10">
    <location>
        <begin position="21"/>
        <end position="105"/>
    </location>
</feature>
<dbReference type="PROSITE" id="PS50866">
    <property type="entry name" value="GOLD"/>
    <property type="match status" value="1"/>
</dbReference>
<dbReference type="Pfam" id="PF01105">
    <property type="entry name" value="EMP24_GP25L"/>
    <property type="match status" value="1"/>
</dbReference>
<keyword evidence="7" id="KW-0472">Membrane</keyword>
<evidence type="ECO:0000256" key="7">
    <source>
        <dbReference type="ARBA" id="ARBA00023136"/>
    </source>
</evidence>
<comment type="similarity">
    <text evidence="2 9">Belongs to the EMP24/GP25L family.</text>
</comment>
<dbReference type="SMART" id="SM01190">
    <property type="entry name" value="EMP24_GP25L"/>
    <property type="match status" value="1"/>
</dbReference>
<dbReference type="InterPro" id="IPR009038">
    <property type="entry name" value="GOLD_dom"/>
</dbReference>
<evidence type="ECO:0000256" key="6">
    <source>
        <dbReference type="ARBA" id="ARBA00022989"/>
    </source>
</evidence>
<keyword evidence="3" id="KW-0217">Developmental protein</keyword>
<dbReference type="Proteomes" id="UP001566132">
    <property type="component" value="Unassembled WGS sequence"/>
</dbReference>
<evidence type="ECO:0000256" key="5">
    <source>
        <dbReference type="ARBA" id="ARBA00022729"/>
    </source>
</evidence>
<organism evidence="11 12">
    <name type="scientific">Hypothenemus hampei</name>
    <name type="common">Coffee berry borer</name>
    <dbReference type="NCBI Taxonomy" id="57062"/>
    <lineage>
        <taxon>Eukaryota</taxon>
        <taxon>Metazoa</taxon>
        <taxon>Ecdysozoa</taxon>
        <taxon>Arthropoda</taxon>
        <taxon>Hexapoda</taxon>
        <taxon>Insecta</taxon>
        <taxon>Pterygota</taxon>
        <taxon>Neoptera</taxon>
        <taxon>Endopterygota</taxon>
        <taxon>Coleoptera</taxon>
        <taxon>Polyphaga</taxon>
        <taxon>Cucujiformia</taxon>
        <taxon>Curculionidae</taxon>
        <taxon>Scolytinae</taxon>
        <taxon>Hypothenemus</taxon>
    </lineage>
</organism>
<keyword evidence="12" id="KW-1185">Reference proteome</keyword>
<evidence type="ECO:0000313" key="12">
    <source>
        <dbReference type="Proteomes" id="UP001566132"/>
    </source>
</evidence>
<name>A0ABD1EAU5_HYPHA</name>
<dbReference type="SUPFAM" id="SSF101576">
    <property type="entry name" value="Supernatant protein factor (SPF), C-terminal domain"/>
    <property type="match status" value="1"/>
</dbReference>
<dbReference type="PANTHER" id="PTHR22811">
    <property type="entry name" value="TRANSMEMBRANE EMP24 DOMAIN-CONTAINING PROTEIN"/>
    <property type="match status" value="1"/>
</dbReference>
<protein>
    <recommendedName>
        <fullName evidence="10">GOLD domain-containing protein</fullName>
    </recommendedName>
</protein>
<evidence type="ECO:0000256" key="9">
    <source>
        <dbReference type="RuleBase" id="RU003827"/>
    </source>
</evidence>
<accession>A0ABD1EAU5</accession>
<reference evidence="11 12" key="1">
    <citation type="submission" date="2024-05" db="EMBL/GenBank/DDBJ databases">
        <title>Genetic variation in Jamaican populations of the coffee berry borer (Hypothenemus hampei).</title>
        <authorList>
            <person name="Errbii M."/>
            <person name="Myrie A."/>
        </authorList>
    </citation>
    <scope>NUCLEOTIDE SEQUENCE [LARGE SCALE GENOMIC DNA]</scope>
    <source>
        <strain evidence="11">JA-Hopewell-2020-01-JO</strain>
        <tissue evidence="11">Whole body</tissue>
    </source>
</reference>
<comment type="caution">
    <text evidence="11">The sequence shown here is derived from an EMBL/GenBank/DDBJ whole genome shotgun (WGS) entry which is preliminary data.</text>
</comment>
<evidence type="ECO:0000259" key="10">
    <source>
        <dbReference type="PROSITE" id="PS50866"/>
    </source>
</evidence>
<dbReference type="GO" id="GO:0016020">
    <property type="term" value="C:membrane"/>
    <property type="evidence" value="ECO:0007669"/>
    <property type="project" value="UniProtKB-SubCell"/>
</dbReference>
<dbReference type="GO" id="GO:0012505">
    <property type="term" value="C:endomembrane system"/>
    <property type="evidence" value="ECO:0007669"/>
    <property type="project" value="UniProtKB-SubCell"/>
</dbReference>
<evidence type="ECO:0000256" key="2">
    <source>
        <dbReference type="ARBA" id="ARBA00007104"/>
    </source>
</evidence>
<sequence>MNTLRHKSIRKDESLLDLSKEICFFKTLQGENTIQVDFRVLDGGHGDLDISFNLVDPHDQVVVADFKKAEKNHKIYTEADGDYRFCFDNTFSAFNTKLVYFDLASDSEGENPWDFEPDINMLQESGVDVQQNENLHEQMDQIRLSLNGARGLQDTIKLVGAKNRTIGQEFYIILTPLLK</sequence>
<evidence type="ECO:0000313" key="11">
    <source>
        <dbReference type="EMBL" id="KAL1491752.1"/>
    </source>
</evidence>
<dbReference type="InterPro" id="IPR036598">
    <property type="entry name" value="GOLD_dom_sf"/>
</dbReference>
<gene>
    <name evidence="11" type="ORF">ABEB36_012302</name>
</gene>
<evidence type="ECO:0000256" key="1">
    <source>
        <dbReference type="ARBA" id="ARBA00004479"/>
    </source>
</evidence>
<dbReference type="AlphaFoldDB" id="A0ABD1EAU5"/>
<evidence type="ECO:0000256" key="8">
    <source>
        <dbReference type="ARBA" id="ARBA00037847"/>
    </source>
</evidence>
<dbReference type="InterPro" id="IPR015720">
    <property type="entry name" value="Emp24-like"/>
</dbReference>
<evidence type="ECO:0000256" key="3">
    <source>
        <dbReference type="ARBA" id="ARBA00022473"/>
    </source>
</evidence>